<keyword evidence="3" id="KW-1185">Reference proteome</keyword>
<dbReference type="Proteomes" id="UP000008022">
    <property type="component" value="Unassembled WGS sequence"/>
</dbReference>
<reference evidence="3" key="1">
    <citation type="submission" date="2013-06" db="EMBL/GenBank/DDBJ databases">
        <authorList>
            <person name="Zhao Q."/>
        </authorList>
    </citation>
    <scope>NUCLEOTIDE SEQUENCE</scope>
    <source>
        <strain evidence="3">cv. W1943</strain>
    </source>
</reference>
<evidence type="ECO:0000313" key="2">
    <source>
        <dbReference type="EnsemblPlants" id="ORUFI03G06650.1"/>
    </source>
</evidence>
<evidence type="ECO:0000313" key="3">
    <source>
        <dbReference type="Proteomes" id="UP000008022"/>
    </source>
</evidence>
<evidence type="ECO:0000256" key="1">
    <source>
        <dbReference type="SAM" id="MobiDB-lite"/>
    </source>
</evidence>
<dbReference type="HOGENOM" id="CLU_1629757_0_0_1"/>
<reference evidence="2" key="2">
    <citation type="submission" date="2015-06" db="UniProtKB">
        <authorList>
            <consortium name="EnsemblPlants"/>
        </authorList>
    </citation>
    <scope>IDENTIFICATION</scope>
</reference>
<name>A0A0E0NQW2_ORYRU</name>
<accession>A0A0E0NQW2</accession>
<protein>
    <submittedName>
        <fullName evidence="2">Uncharacterized protein</fullName>
    </submittedName>
</protein>
<dbReference type="Gramene" id="ORUFI03G06650.1">
    <property type="protein sequence ID" value="ORUFI03G06650.1"/>
    <property type="gene ID" value="ORUFI03G06650"/>
</dbReference>
<dbReference type="AlphaFoldDB" id="A0A0E0NQW2"/>
<organism evidence="2 3">
    <name type="scientific">Oryza rufipogon</name>
    <name type="common">Brownbeard rice</name>
    <name type="synonym">Asian wild rice</name>
    <dbReference type="NCBI Taxonomy" id="4529"/>
    <lineage>
        <taxon>Eukaryota</taxon>
        <taxon>Viridiplantae</taxon>
        <taxon>Streptophyta</taxon>
        <taxon>Embryophyta</taxon>
        <taxon>Tracheophyta</taxon>
        <taxon>Spermatophyta</taxon>
        <taxon>Magnoliopsida</taxon>
        <taxon>Liliopsida</taxon>
        <taxon>Poales</taxon>
        <taxon>Poaceae</taxon>
        <taxon>BOP clade</taxon>
        <taxon>Oryzoideae</taxon>
        <taxon>Oryzeae</taxon>
        <taxon>Oryzinae</taxon>
        <taxon>Oryza</taxon>
    </lineage>
</organism>
<dbReference type="EnsemblPlants" id="ORUFI03G06650.1">
    <property type="protein sequence ID" value="ORUFI03G06650.1"/>
    <property type="gene ID" value="ORUFI03G06650"/>
</dbReference>
<proteinExistence type="predicted"/>
<feature type="region of interest" description="Disordered" evidence="1">
    <location>
        <begin position="1"/>
        <end position="20"/>
    </location>
</feature>
<sequence length="163" mass="17928">MVQAAKTSPPPRASASVHQDGTAELLGAGARPPPAARRGPWRGCWGAGGGEHDGEHLEPTLERHHRCRAAVAVVCTVASRPRGCRCRRLDPAATDLRCLCPHRRDVDSRGLRRLAVAALPFAAATIPIHCGSRRRFYLPVLRKRRGRKSRGRGEERGRRDNRD</sequence>